<evidence type="ECO:0000313" key="3">
    <source>
        <dbReference type="Proteomes" id="UP000436016"/>
    </source>
</evidence>
<evidence type="ECO:0008006" key="4">
    <source>
        <dbReference type="Google" id="ProtNLM"/>
    </source>
</evidence>
<proteinExistence type="predicted"/>
<gene>
    <name evidence="2" type="ORF">GSH16_13310</name>
</gene>
<organism evidence="2 3">
    <name type="scientific">Oceanomicrobium pacificus</name>
    <dbReference type="NCBI Taxonomy" id="2692916"/>
    <lineage>
        <taxon>Bacteria</taxon>
        <taxon>Pseudomonadati</taxon>
        <taxon>Pseudomonadota</taxon>
        <taxon>Alphaproteobacteria</taxon>
        <taxon>Rhodobacterales</taxon>
        <taxon>Paracoccaceae</taxon>
        <taxon>Oceanomicrobium</taxon>
    </lineage>
</organism>
<feature type="signal peptide" evidence="1">
    <location>
        <begin position="1"/>
        <end position="17"/>
    </location>
</feature>
<dbReference type="InterPro" id="IPR036680">
    <property type="entry name" value="SPOR-like_sf"/>
</dbReference>
<dbReference type="Proteomes" id="UP000436016">
    <property type="component" value="Unassembled WGS sequence"/>
</dbReference>
<comment type="caution">
    <text evidence="2">The sequence shown here is derived from an EMBL/GenBank/DDBJ whole genome shotgun (WGS) entry which is preliminary data.</text>
</comment>
<protein>
    <recommendedName>
        <fullName evidence="4">SPOR domain-containing protein</fullName>
    </recommendedName>
</protein>
<accession>A0A6B0TZK0</accession>
<dbReference type="SUPFAM" id="SSF110997">
    <property type="entry name" value="Sporulation related repeat"/>
    <property type="match status" value="1"/>
</dbReference>
<dbReference type="PROSITE" id="PS51257">
    <property type="entry name" value="PROKAR_LIPOPROTEIN"/>
    <property type="match status" value="1"/>
</dbReference>
<name>A0A6B0TZK0_9RHOB</name>
<dbReference type="EMBL" id="WUWG01000006">
    <property type="protein sequence ID" value="MXU66424.1"/>
    <property type="molecule type" value="Genomic_DNA"/>
</dbReference>
<dbReference type="RefSeq" id="WP_160855912.1">
    <property type="nucleotide sequence ID" value="NZ_WUWG01000006.1"/>
</dbReference>
<keyword evidence="3" id="KW-1185">Reference proteome</keyword>
<evidence type="ECO:0000256" key="1">
    <source>
        <dbReference type="SAM" id="SignalP"/>
    </source>
</evidence>
<evidence type="ECO:0000313" key="2">
    <source>
        <dbReference type="EMBL" id="MXU66424.1"/>
    </source>
</evidence>
<dbReference type="GO" id="GO:0042834">
    <property type="term" value="F:peptidoglycan binding"/>
    <property type="evidence" value="ECO:0007669"/>
    <property type="project" value="InterPro"/>
</dbReference>
<dbReference type="AlphaFoldDB" id="A0A6B0TZK0"/>
<sequence>MKTAGSMLLSGTIVALMACTPGPNPGQVAPQDRAGNCVPLFREYDSLKTFDRGAGFGVGGPASFSTRLNIIETEIVAKLCITQDSQVKSVAGRSDLAYAESGNPVSPVRLHIGTVNNWDTANRVKAEFESLGYQVSIQPSGRVGKRIYLGPFRTEGGLQRGAAAAREAGFFYIYPTNRRI</sequence>
<keyword evidence="1" id="KW-0732">Signal</keyword>
<feature type="chain" id="PRO_5025675909" description="SPOR domain-containing protein" evidence="1">
    <location>
        <begin position="18"/>
        <end position="180"/>
    </location>
</feature>
<reference evidence="2 3" key="1">
    <citation type="submission" date="2019-12" db="EMBL/GenBank/DDBJ databases">
        <title>Strain KN286 was isolated from seawater, which was collected from Caroline Seamount in the tropical western Pacific.</title>
        <authorList>
            <person name="Wang Q."/>
        </authorList>
    </citation>
    <scope>NUCLEOTIDE SEQUENCE [LARGE SCALE GENOMIC DNA]</scope>
    <source>
        <strain evidence="2 3">KN286</strain>
    </source>
</reference>